<dbReference type="AlphaFoldDB" id="A0A6G1WI65"/>
<accession>A0A6G1WI65</accession>
<name>A0A6G1WI65_9HYPH</name>
<organism evidence="2">
    <name type="scientific">Sinorhizobium medicae</name>
    <dbReference type="NCBI Taxonomy" id="110321"/>
    <lineage>
        <taxon>Bacteria</taxon>
        <taxon>Pseudomonadati</taxon>
        <taxon>Pseudomonadota</taxon>
        <taxon>Alphaproteobacteria</taxon>
        <taxon>Hyphomicrobiales</taxon>
        <taxon>Rhizobiaceae</taxon>
        <taxon>Sinorhizobium/Ensifer group</taxon>
        <taxon>Sinorhizobium</taxon>
    </lineage>
</organism>
<evidence type="ECO:0000256" key="1">
    <source>
        <dbReference type="SAM" id="MobiDB-lite"/>
    </source>
</evidence>
<feature type="region of interest" description="Disordered" evidence="1">
    <location>
        <begin position="1"/>
        <end position="21"/>
    </location>
</feature>
<comment type="caution">
    <text evidence="2">The sequence shown here is derived from an EMBL/GenBank/DDBJ whole genome shotgun (WGS) entry which is preliminary data.</text>
</comment>
<sequence>MNAESSRRVPHPRLALQSRQRPAKVVNGRADLVWPERLLCRCPGRLSWFSSDLPSAILGNLASGNDGFGYGLILEAASASPLATTGRSRPRRS</sequence>
<proteinExistence type="predicted"/>
<reference evidence="2" key="1">
    <citation type="journal article" date="2013" name="Genome Biol.">
        <title>Comparative genomics of the core and accessory genomes of 48 Sinorhizobium strains comprising five genospecies.</title>
        <authorList>
            <person name="Sugawara M."/>
            <person name="Epstein B."/>
            <person name="Badgley B.D."/>
            <person name="Unno T."/>
            <person name="Xu L."/>
            <person name="Reese J."/>
            <person name="Gyaneshwar P."/>
            <person name="Denny R."/>
            <person name="Mudge J."/>
            <person name="Bharti A.K."/>
            <person name="Farmer A.D."/>
            <person name="May G.D."/>
            <person name="Woodward J.E."/>
            <person name="Medigue C."/>
            <person name="Vallenet D."/>
            <person name="Lajus A."/>
            <person name="Rouy Z."/>
            <person name="Martinez-Vaz B."/>
            <person name="Tiffin P."/>
            <person name="Young N.D."/>
            <person name="Sadowsky M.J."/>
        </authorList>
    </citation>
    <scope>NUCLEOTIDE SEQUENCE</scope>
    <source>
        <strain evidence="2">M1</strain>
    </source>
</reference>
<dbReference type="EMBL" id="WISB01000052">
    <property type="protein sequence ID" value="MQW69337.1"/>
    <property type="molecule type" value="Genomic_DNA"/>
</dbReference>
<protein>
    <submittedName>
        <fullName evidence="2">Uncharacterized protein</fullName>
    </submittedName>
</protein>
<gene>
    <name evidence="2" type="ORF">GHJ91_09155</name>
</gene>
<evidence type="ECO:0000313" key="2">
    <source>
        <dbReference type="EMBL" id="MQW69337.1"/>
    </source>
</evidence>